<accession>A0AAC9MZK9</accession>
<dbReference type="Proteomes" id="UP000095210">
    <property type="component" value="Chromosome"/>
</dbReference>
<organism evidence="1 2">
    <name type="scientific">Actinoalloteichus hymeniacidonis</name>
    <dbReference type="NCBI Taxonomy" id="340345"/>
    <lineage>
        <taxon>Bacteria</taxon>
        <taxon>Bacillati</taxon>
        <taxon>Actinomycetota</taxon>
        <taxon>Actinomycetes</taxon>
        <taxon>Pseudonocardiales</taxon>
        <taxon>Pseudonocardiaceae</taxon>
        <taxon>Actinoalloteichus</taxon>
    </lineage>
</organism>
<dbReference type="KEGG" id="ahm:TL08_23690"/>
<sequence length="209" mass="22781">MSGPAEEPMLIEQDVCPMVGLILDRHLVFVDTGQPVPTSGDRVTALCGTPVTIGPRPAEVLPGIPATHAADCPDCRVVLEGRPPEIDTVDEVIRLFLRRTSATPVHIVEIEATTTPSPMLIARCGEVFDGTADQVTAGDGMPCTLCLLLSLSRMRKRESAPRWTRFDNSCRVRHSHCRSRSVLPNELRYAAMTTGTALRHTRIGDPVLH</sequence>
<evidence type="ECO:0000313" key="2">
    <source>
        <dbReference type="Proteomes" id="UP000095210"/>
    </source>
</evidence>
<gene>
    <name evidence="1" type="ORF">TL08_23690</name>
</gene>
<reference evidence="2" key="1">
    <citation type="submission" date="2016-03" db="EMBL/GenBank/DDBJ databases">
        <title>Complete genome sequence of the type strain Actinoalloteichus hymeniacidonis DSM 45092.</title>
        <authorList>
            <person name="Schaffert L."/>
            <person name="Albersmeier A."/>
            <person name="Winkler A."/>
            <person name="Kalinowski J."/>
            <person name="Zotchev S."/>
            <person name="Ruckert C."/>
        </authorList>
    </citation>
    <scope>NUCLEOTIDE SEQUENCE [LARGE SCALE GENOMIC DNA]</scope>
    <source>
        <strain evidence="2">HPA177(T) (DSM 45092(T))</strain>
    </source>
</reference>
<dbReference type="EMBL" id="CP014859">
    <property type="protein sequence ID" value="AOS65518.1"/>
    <property type="molecule type" value="Genomic_DNA"/>
</dbReference>
<evidence type="ECO:0000313" key="1">
    <source>
        <dbReference type="EMBL" id="AOS65518.1"/>
    </source>
</evidence>
<dbReference type="AlphaFoldDB" id="A0AAC9MZK9"/>
<keyword evidence="2" id="KW-1185">Reference proteome</keyword>
<name>A0AAC9MZK9_9PSEU</name>
<protein>
    <submittedName>
        <fullName evidence="1">Uncharacterized protein</fullName>
    </submittedName>
</protein>
<proteinExistence type="predicted"/>
<dbReference type="RefSeq" id="WP_069852161.1">
    <property type="nucleotide sequence ID" value="NZ_CP014859.1"/>
</dbReference>